<protein>
    <submittedName>
        <fullName evidence="10">Putative facilitator of salicylate uptake</fullName>
    </submittedName>
</protein>
<keyword evidence="4" id="KW-0812">Transmembrane</keyword>
<dbReference type="EMBL" id="CACVAV010000149">
    <property type="protein sequence ID" value="CAA6809460.1"/>
    <property type="molecule type" value="Genomic_DNA"/>
</dbReference>
<keyword evidence="7" id="KW-0998">Cell outer membrane</keyword>
<evidence type="ECO:0000313" key="10">
    <source>
        <dbReference type="EMBL" id="CAA6809460.1"/>
    </source>
</evidence>
<dbReference type="GO" id="GO:0015483">
    <property type="term" value="F:long-chain fatty acid transporting porin activity"/>
    <property type="evidence" value="ECO:0007669"/>
    <property type="project" value="TreeGrafter"/>
</dbReference>
<evidence type="ECO:0000256" key="7">
    <source>
        <dbReference type="ARBA" id="ARBA00023237"/>
    </source>
</evidence>
<evidence type="ECO:0000256" key="6">
    <source>
        <dbReference type="ARBA" id="ARBA00023136"/>
    </source>
</evidence>
<gene>
    <name evidence="10" type="ORF">HELGO_WM35702</name>
</gene>
<organism evidence="10">
    <name type="scientific">uncultured Thiotrichaceae bacterium</name>
    <dbReference type="NCBI Taxonomy" id="298394"/>
    <lineage>
        <taxon>Bacteria</taxon>
        <taxon>Pseudomonadati</taxon>
        <taxon>Pseudomonadota</taxon>
        <taxon>Gammaproteobacteria</taxon>
        <taxon>Thiotrichales</taxon>
        <taxon>Thiotrichaceae</taxon>
        <taxon>environmental samples</taxon>
    </lineage>
</organism>
<keyword evidence="6" id="KW-0472">Membrane</keyword>
<dbReference type="PANTHER" id="PTHR35093">
    <property type="entry name" value="OUTER MEMBRANE PROTEIN NMB0088-RELATED"/>
    <property type="match status" value="1"/>
</dbReference>
<evidence type="ECO:0000256" key="4">
    <source>
        <dbReference type="ARBA" id="ARBA00022692"/>
    </source>
</evidence>
<proteinExistence type="inferred from homology"/>
<dbReference type="AlphaFoldDB" id="A0A6S6T1X4"/>
<evidence type="ECO:0000256" key="1">
    <source>
        <dbReference type="ARBA" id="ARBA00004571"/>
    </source>
</evidence>
<reference evidence="10" key="1">
    <citation type="submission" date="2020-01" db="EMBL/GenBank/DDBJ databases">
        <authorList>
            <person name="Meier V. D."/>
            <person name="Meier V D."/>
        </authorList>
    </citation>
    <scope>NUCLEOTIDE SEQUENCE</scope>
    <source>
        <strain evidence="10">HLG_WM_MAG_08</strain>
    </source>
</reference>
<evidence type="ECO:0000256" key="8">
    <source>
        <dbReference type="SAM" id="MobiDB-lite"/>
    </source>
</evidence>
<comment type="similarity">
    <text evidence="2">Belongs to the OmpP1/FadL family.</text>
</comment>
<feature type="region of interest" description="Disordered" evidence="8">
    <location>
        <begin position="77"/>
        <end position="98"/>
    </location>
</feature>
<evidence type="ECO:0000256" key="9">
    <source>
        <dbReference type="SAM" id="SignalP"/>
    </source>
</evidence>
<evidence type="ECO:0000256" key="3">
    <source>
        <dbReference type="ARBA" id="ARBA00022452"/>
    </source>
</evidence>
<dbReference type="GO" id="GO:0009279">
    <property type="term" value="C:cell outer membrane"/>
    <property type="evidence" value="ECO:0007669"/>
    <property type="project" value="UniProtKB-SubCell"/>
</dbReference>
<accession>A0A6S6T1X4</accession>
<keyword evidence="5 9" id="KW-0732">Signal</keyword>
<feature type="signal peptide" evidence="9">
    <location>
        <begin position="1"/>
        <end position="25"/>
    </location>
</feature>
<sequence>MYKTGRLTALASLVTLALSSSEALATNGYASHGFGTTQKAMGGTAVAGNDNAMNIATNPASMAFGENNWTVGVDIFKPDRSSSHPGNPGLAPAQPGANPDSLGFGGFPAIAGENFDANGDEVFPIPEFGYQRQLKDGYSFGIAAYGNGGMNATYSQSIFGPRTDQAGAPINPDGSPTGPDTGIDFAQLLISPGVSIKLNEHHAFGASLNLAYQRIEITGVGGFAPFSSNATNLSDRGYDNSTGAGVTVGWQGQITPTIKAGLAYRSKTRMSEFDKYSGLLAEQGDFDIPSMITAGLSIQATPKTTIAIDVARINYTDVKAISNDNNTATLQQQLVGQATGQIAPGTALQGPLLGDDNGAGFGWEDQNVFKIGIKHQLNDKITLMGGYNHGSSPIGDDQTAFNILAPATVEDHLTLGLEWKLSNQSKLSAQYMHAFENEITGNSSQTQDGPVSPGAFIPVGPHPLAASPASIKMKQDSIGVAYTTMF</sequence>
<dbReference type="InterPro" id="IPR005017">
    <property type="entry name" value="OMPP1/FadL/TodX"/>
</dbReference>
<evidence type="ECO:0000256" key="5">
    <source>
        <dbReference type="ARBA" id="ARBA00022729"/>
    </source>
</evidence>
<evidence type="ECO:0000256" key="2">
    <source>
        <dbReference type="ARBA" id="ARBA00008163"/>
    </source>
</evidence>
<feature type="chain" id="PRO_5027716868" evidence="9">
    <location>
        <begin position="26"/>
        <end position="486"/>
    </location>
</feature>
<dbReference type="Pfam" id="PF03349">
    <property type="entry name" value="Toluene_X"/>
    <property type="match status" value="1"/>
</dbReference>
<name>A0A6S6T1X4_9GAMM</name>
<keyword evidence="3" id="KW-1134">Transmembrane beta strand</keyword>
<dbReference type="Gene3D" id="2.40.160.60">
    <property type="entry name" value="Outer membrane protein transport protein (OMPP1/FadL/TodX)"/>
    <property type="match status" value="1"/>
</dbReference>
<comment type="subcellular location">
    <subcellularLocation>
        <location evidence="1">Cell outer membrane</location>
        <topology evidence="1">Multi-pass membrane protein</topology>
    </subcellularLocation>
</comment>
<dbReference type="PANTHER" id="PTHR35093:SF8">
    <property type="entry name" value="OUTER MEMBRANE PROTEIN NMB0088-RELATED"/>
    <property type="match status" value="1"/>
</dbReference>
<dbReference type="SUPFAM" id="SSF56935">
    <property type="entry name" value="Porins"/>
    <property type="match status" value="1"/>
</dbReference>